<accession>A0ABS8MI08</accession>
<dbReference type="EMBL" id="JAJJMM010000001">
    <property type="protein sequence ID" value="MCC9065104.1"/>
    <property type="molecule type" value="Genomic_DNA"/>
</dbReference>
<feature type="domain" description="FecR protein" evidence="2">
    <location>
        <begin position="156"/>
        <end position="240"/>
    </location>
</feature>
<feature type="transmembrane region" description="Helical" evidence="1">
    <location>
        <begin position="101"/>
        <end position="119"/>
    </location>
</feature>
<name>A0ABS8MI08_9FLAO</name>
<gene>
    <name evidence="4" type="ORF">LNP81_19040</name>
</gene>
<dbReference type="Proteomes" id="UP001430679">
    <property type="component" value="Unassembled WGS sequence"/>
</dbReference>
<proteinExistence type="predicted"/>
<reference evidence="4" key="1">
    <citation type="submission" date="2021-11" db="EMBL/GenBank/DDBJ databases">
        <title>Description of novel Flavobacterium species.</title>
        <authorList>
            <person name="Saticioglu I.B."/>
            <person name="Ay H."/>
            <person name="Altun S."/>
            <person name="Duman M."/>
        </authorList>
    </citation>
    <scope>NUCLEOTIDE SEQUENCE</scope>
    <source>
        <strain evidence="4">F-30</strain>
    </source>
</reference>
<evidence type="ECO:0000313" key="4">
    <source>
        <dbReference type="EMBL" id="MCC9065104.1"/>
    </source>
</evidence>
<sequence length="371" mass="42401">MQKRNKYTEIEDFLSDESFQAWILSKVDEDGWEEWTLESRQRAKLVENARLLLLAMKVEDSNLSASDVHNALQTTWIKIEEKENQTNLNQDSKIRFLSKRILRSVAAAVVISFLSIWFYQNQISPESKVVTYKELIDENNEGLVEQTNNSNKPQIITLSDGSSVLLQPNSKLSYPKIFTGNERKVYLSGEGFFEISKNPKKPFFVYANEIVTKVVGTSFRVKAYSDQPDVEVLVRTGKVRVKSNDLVSKSNQEEVVLLPNQALRFLRRDLSFNKITNITQDETLTRSVGNIEQLSFEFTDIPVSQIFRTIEQAYLVDIDYPKNKLNDCHLTTSLSDQPLTEKLKIVCNSIGNNTSFEMNGNQIIITSDGCN</sequence>
<dbReference type="InterPro" id="IPR012373">
    <property type="entry name" value="Ferrdict_sens_TM"/>
</dbReference>
<dbReference type="Pfam" id="PF04773">
    <property type="entry name" value="FecR"/>
    <property type="match status" value="1"/>
</dbReference>
<dbReference type="InterPro" id="IPR006860">
    <property type="entry name" value="FecR"/>
</dbReference>
<evidence type="ECO:0000259" key="2">
    <source>
        <dbReference type="Pfam" id="PF04773"/>
    </source>
</evidence>
<evidence type="ECO:0000313" key="5">
    <source>
        <dbReference type="Proteomes" id="UP001430679"/>
    </source>
</evidence>
<organism evidence="4 5">
    <name type="scientific">Flavobacterium piscisymbiosum</name>
    <dbReference type="NCBI Taxonomy" id="2893753"/>
    <lineage>
        <taxon>Bacteria</taxon>
        <taxon>Pseudomonadati</taxon>
        <taxon>Bacteroidota</taxon>
        <taxon>Flavobacteriia</taxon>
        <taxon>Flavobacteriales</taxon>
        <taxon>Flavobacteriaceae</taxon>
        <taxon>Flavobacterium</taxon>
    </lineage>
</organism>
<keyword evidence="5" id="KW-1185">Reference proteome</keyword>
<feature type="domain" description="Protein FecR C-terminal" evidence="3">
    <location>
        <begin position="296"/>
        <end position="365"/>
    </location>
</feature>
<evidence type="ECO:0000259" key="3">
    <source>
        <dbReference type="Pfam" id="PF16344"/>
    </source>
</evidence>
<protein>
    <submittedName>
        <fullName evidence="4">FecR family protein</fullName>
    </submittedName>
</protein>
<dbReference type="Gene3D" id="2.60.120.1440">
    <property type="match status" value="1"/>
</dbReference>
<dbReference type="PANTHER" id="PTHR30273:SF2">
    <property type="entry name" value="PROTEIN FECR"/>
    <property type="match status" value="1"/>
</dbReference>
<dbReference type="Gene3D" id="3.55.50.30">
    <property type="match status" value="1"/>
</dbReference>
<dbReference type="InterPro" id="IPR032508">
    <property type="entry name" value="FecR_C"/>
</dbReference>
<dbReference type="PANTHER" id="PTHR30273">
    <property type="entry name" value="PERIPLASMIC SIGNAL SENSOR AND SIGMA FACTOR ACTIVATOR FECR-RELATED"/>
    <property type="match status" value="1"/>
</dbReference>
<dbReference type="PIRSF" id="PIRSF018266">
    <property type="entry name" value="FecR"/>
    <property type="match status" value="1"/>
</dbReference>
<keyword evidence="1" id="KW-0472">Membrane</keyword>
<keyword evidence="1" id="KW-1133">Transmembrane helix</keyword>
<comment type="caution">
    <text evidence="4">The sequence shown here is derived from an EMBL/GenBank/DDBJ whole genome shotgun (WGS) entry which is preliminary data.</text>
</comment>
<dbReference type="Pfam" id="PF16344">
    <property type="entry name" value="FecR_C"/>
    <property type="match status" value="1"/>
</dbReference>
<dbReference type="RefSeq" id="WP_230038561.1">
    <property type="nucleotide sequence ID" value="NZ_JAJJMM010000001.1"/>
</dbReference>
<keyword evidence="1" id="KW-0812">Transmembrane</keyword>
<evidence type="ECO:0000256" key="1">
    <source>
        <dbReference type="SAM" id="Phobius"/>
    </source>
</evidence>